<accession>A0ABN0V6Y6</accession>
<name>A0ABN0V6Y6_9ACTN</name>
<dbReference type="RefSeq" id="WP_344653932.1">
    <property type="nucleotide sequence ID" value="NZ_BAAAGX010000037.1"/>
</dbReference>
<dbReference type="InterPro" id="IPR016032">
    <property type="entry name" value="Sig_transdc_resp-reg_C-effctor"/>
</dbReference>
<sequence length="181" mass="18555">MSGRPLYVLRSAAELAAVVRRLAADGWAVRTGLAVPDEPWDLTASRTVVTGPVADDDAVAGAVLAAARGAGVVAVADAESVTGQALLADLARIGPVRRAPQPADGDGAPTTAEPDDGGDGLPLTAEQRALLDRLAAGDSIAAAASAEFLSLRTANRRIAAAREALNVRTTRQAVIEYVKRR</sequence>
<dbReference type="InterPro" id="IPR036388">
    <property type="entry name" value="WH-like_DNA-bd_sf"/>
</dbReference>
<evidence type="ECO:0000259" key="2">
    <source>
        <dbReference type="SMART" id="SM00421"/>
    </source>
</evidence>
<dbReference type="Gene3D" id="1.10.10.10">
    <property type="entry name" value="Winged helix-like DNA-binding domain superfamily/Winged helix DNA-binding domain"/>
    <property type="match status" value="1"/>
</dbReference>
<dbReference type="SUPFAM" id="SSF46894">
    <property type="entry name" value="C-terminal effector domain of the bipartite response regulators"/>
    <property type="match status" value="1"/>
</dbReference>
<organism evidence="3 4">
    <name type="scientific">Cryptosporangium japonicum</name>
    <dbReference type="NCBI Taxonomy" id="80872"/>
    <lineage>
        <taxon>Bacteria</taxon>
        <taxon>Bacillati</taxon>
        <taxon>Actinomycetota</taxon>
        <taxon>Actinomycetes</taxon>
        <taxon>Cryptosporangiales</taxon>
        <taxon>Cryptosporangiaceae</taxon>
        <taxon>Cryptosporangium</taxon>
    </lineage>
</organism>
<gene>
    <name evidence="3" type="ORF">GCM10009539_77400</name>
</gene>
<reference evidence="3 4" key="1">
    <citation type="journal article" date="2019" name="Int. J. Syst. Evol. Microbiol.">
        <title>The Global Catalogue of Microorganisms (GCM) 10K type strain sequencing project: providing services to taxonomists for standard genome sequencing and annotation.</title>
        <authorList>
            <consortium name="The Broad Institute Genomics Platform"/>
            <consortium name="The Broad Institute Genome Sequencing Center for Infectious Disease"/>
            <person name="Wu L."/>
            <person name="Ma J."/>
        </authorList>
    </citation>
    <scope>NUCLEOTIDE SEQUENCE [LARGE SCALE GENOMIC DNA]</scope>
    <source>
        <strain evidence="3 4">JCM 10425</strain>
    </source>
</reference>
<comment type="caution">
    <text evidence="3">The sequence shown here is derived from an EMBL/GenBank/DDBJ whole genome shotgun (WGS) entry which is preliminary data.</text>
</comment>
<feature type="region of interest" description="Disordered" evidence="1">
    <location>
        <begin position="97"/>
        <end position="123"/>
    </location>
</feature>
<dbReference type="InterPro" id="IPR000792">
    <property type="entry name" value="Tscrpt_reg_LuxR_C"/>
</dbReference>
<proteinExistence type="predicted"/>
<dbReference type="EMBL" id="BAAAGX010000037">
    <property type="protein sequence ID" value="GAA0278136.1"/>
    <property type="molecule type" value="Genomic_DNA"/>
</dbReference>
<keyword evidence="4" id="KW-1185">Reference proteome</keyword>
<evidence type="ECO:0000256" key="1">
    <source>
        <dbReference type="SAM" id="MobiDB-lite"/>
    </source>
</evidence>
<evidence type="ECO:0000313" key="4">
    <source>
        <dbReference type="Proteomes" id="UP001500967"/>
    </source>
</evidence>
<feature type="domain" description="HTH luxR-type" evidence="2">
    <location>
        <begin position="120"/>
        <end position="177"/>
    </location>
</feature>
<dbReference type="Proteomes" id="UP001500967">
    <property type="component" value="Unassembled WGS sequence"/>
</dbReference>
<evidence type="ECO:0000313" key="3">
    <source>
        <dbReference type="EMBL" id="GAA0278136.1"/>
    </source>
</evidence>
<protein>
    <recommendedName>
        <fullName evidence="2">HTH luxR-type domain-containing protein</fullName>
    </recommendedName>
</protein>
<dbReference type="SMART" id="SM00421">
    <property type="entry name" value="HTH_LUXR"/>
    <property type="match status" value="1"/>
</dbReference>